<dbReference type="eggNOG" id="arCOG08619">
    <property type="taxonomic scope" value="Archaea"/>
</dbReference>
<name>A8ACF6_IGNH4</name>
<feature type="compositionally biased region" description="Basic and acidic residues" evidence="1">
    <location>
        <begin position="57"/>
        <end position="80"/>
    </location>
</feature>
<dbReference type="GeneID" id="5561738"/>
<keyword evidence="3" id="KW-1185">Reference proteome</keyword>
<gene>
    <name evidence="2" type="ordered locus">Igni_1432</name>
</gene>
<dbReference type="RefSeq" id="WP_012123572.1">
    <property type="nucleotide sequence ID" value="NC_009776.1"/>
</dbReference>
<dbReference type="EMBL" id="CP000816">
    <property type="protein sequence ID" value="ABU82608.1"/>
    <property type="molecule type" value="Genomic_DNA"/>
</dbReference>
<evidence type="ECO:0000256" key="1">
    <source>
        <dbReference type="SAM" id="MobiDB-lite"/>
    </source>
</evidence>
<dbReference type="AlphaFoldDB" id="A8ACF6"/>
<sequence length="128" mass="14488">MGPKLTVKCPYGEKKGFAVFCKLINKKVSPLKYPCTSDHYQKCPIYRQYAGAKEEKAEVAETRKEAEEAPPRREPVREEAPPPAGGFKKPEEARTCHECIFYSELTKMCLKLKIKVDDPNNPPCKRGA</sequence>
<evidence type="ECO:0000313" key="2">
    <source>
        <dbReference type="EMBL" id="ABU82608.1"/>
    </source>
</evidence>
<reference evidence="2 3" key="1">
    <citation type="journal article" date="2008" name="Genome Biol.">
        <title>A genomic analysis of the archaeal system Ignicoccus hospitalis-Nanoarchaeum equitans.</title>
        <authorList>
            <person name="Podar M."/>
            <person name="Anderson I."/>
            <person name="Makarova K.S."/>
            <person name="Elkins J.G."/>
            <person name="Ivanova N."/>
            <person name="Wall M.A."/>
            <person name="Lykidis A."/>
            <person name="Mavromatis K."/>
            <person name="Sun H."/>
            <person name="Hudson M.E."/>
            <person name="Chen W."/>
            <person name="Deciu C."/>
            <person name="Hutchison D."/>
            <person name="Eads J.R."/>
            <person name="Anderson A."/>
            <person name="Fernandes F."/>
            <person name="Szeto E."/>
            <person name="Lapidus A."/>
            <person name="Kyrpides N.C."/>
            <person name="Saier M.H.Jr."/>
            <person name="Richardson P.M."/>
            <person name="Rachel R."/>
            <person name="Huber H."/>
            <person name="Eisen J.A."/>
            <person name="Koonin E.V."/>
            <person name="Keller M."/>
            <person name="Stetter K.O."/>
        </authorList>
    </citation>
    <scope>NUCLEOTIDE SEQUENCE [LARGE SCALE GENOMIC DNA]</scope>
    <source>
        <strain evidence="3">KIN4/I / DSM 18386 / JCM 14125</strain>
    </source>
</reference>
<proteinExistence type="predicted"/>
<dbReference type="KEGG" id="iho:Igni_1432"/>
<dbReference type="HOGENOM" id="CLU_1954637_0_0_2"/>
<accession>A8ACF6</accession>
<organism evidence="2 3">
    <name type="scientific">Ignicoccus hospitalis (strain KIN4/I / DSM 18386 / JCM 14125)</name>
    <dbReference type="NCBI Taxonomy" id="453591"/>
    <lineage>
        <taxon>Archaea</taxon>
        <taxon>Thermoproteota</taxon>
        <taxon>Thermoprotei</taxon>
        <taxon>Desulfurococcales</taxon>
        <taxon>Desulfurococcaceae</taxon>
        <taxon>Ignicoccus</taxon>
    </lineage>
</organism>
<dbReference type="OrthoDB" id="29008at2157"/>
<feature type="region of interest" description="Disordered" evidence="1">
    <location>
        <begin position="57"/>
        <end position="91"/>
    </location>
</feature>
<protein>
    <submittedName>
        <fullName evidence="2">Uncharacterized protein</fullName>
    </submittedName>
</protein>
<dbReference type="Proteomes" id="UP000000262">
    <property type="component" value="Chromosome"/>
</dbReference>
<evidence type="ECO:0000313" key="3">
    <source>
        <dbReference type="Proteomes" id="UP000000262"/>
    </source>
</evidence>